<reference evidence="7 8" key="1">
    <citation type="submission" date="2016-12" db="EMBL/GenBank/DDBJ databases">
        <title>The draft genome sequence of Actinophytocola sp. 11-183.</title>
        <authorList>
            <person name="Wang W."/>
            <person name="Yuan L."/>
        </authorList>
    </citation>
    <scope>NUCLEOTIDE SEQUENCE [LARGE SCALE GENOMIC DNA]</scope>
    <source>
        <strain evidence="7 8">11-183</strain>
    </source>
</reference>
<dbReference type="SUPFAM" id="SSF88659">
    <property type="entry name" value="Sigma3 and sigma4 domains of RNA polymerase sigma factors"/>
    <property type="match status" value="1"/>
</dbReference>
<comment type="caution">
    <text evidence="7">The sequence shown here is derived from an EMBL/GenBank/DDBJ whole genome shotgun (WGS) entry which is preliminary data.</text>
</comment>
<keyword evidence="5" id="KW-0804">Transcription</keyword>
<feature type="domain" description="RNA polymerase sigma-70 region 2" evidence="6">
    <location>
        <begin position="25"/>
        <end position="92"/>
    </location>
</feature>
<evidence type="ECO:0000256" key="1">
    <source>
        <dbReference type="ARBA" id="ARBA00010641"/>
    </source>
</evidence>
<evidence type="ECO:0000256" key="2">
    <source>
        <dbReference type="ARBA" id="ARBA00023015"/>
    </source>
</evidence>
<name>A0A1Q8CY09_9PSEU</name>
<dbReference type="PANTHER" id="PTHR43133">
    <property type="entry name" value="RNA POLYMERASE ECF-TYPE SIGMA FACTO"/>
    <property type="match status" value="1"/>
</dbReference>
<dbReference type="SUPFAM" id="SSF88946">
    <property type="entry name" value="Sigma2 domain of RNA polymerase sigma factors"/>
    <property type="match status" value="1"/>
</dbReference>
<dbReference type="RefSeq" id="WP_075123852.1">
    <property type="nucleotide sequence ID" value="NZ_MSIE01000002.1"/>
</dbReference>
<dbReference type="EMBL" id="MSIE01000002">
    <property type="protein sequence ID" value="OLF19248.1"/>
    <property type="molecule type" value="Genomic_DNA"/>
</dbReference>
<dbReference type="Gene3D" id="1.10.10.10">
    <property type="entry name" value="Winged helix-like DNA-binding domain superfamily/Winged helix DNA-binding domain"/>
    <property type="match status" value="1"/>
</dbReference>
<dbReference type="Pfam" id="PF04542">
    <property type="entry name" value="Sigma70_r2"/>
    <property type="match status" value="1"/>
</dbReference>
<evidence type="ECO:0000256" key="5">
    <source>
        <dbReference type="ARBA" id="ARBA00023163"/>
    </source>
</evidence>
<keyword evidence="8" id="KW-1185">Reference proteome</keyword>
<dbReference type="InterPro" id="IPR014284">
    <property type="entry name" value="RNA_pol_sigma-70_dom"/>
</dbReference>
<dbReference type="InterPro" id="IPR039425">
    <property type="entry name" value="RNA_pol_sigma-70-like"/>
</dbReference>
<evidence type="ECO:0000313" key="7">
    <source>
        <dbReference type="EMBL" id="OLF19248.1"/>
    </source>
</evidence>
<dbReference type="InterPro" id="IPR013324">
    <property type="entry name" value="RNA_pol_sigma_r3/r4-like"/>
</dbReference>
<dbReference type="NCBIfam" id="TIGR02937">
    <property type="entry name" value="sigma70-ECF"/>
    <property type="match status" value="1"/>
</dbReference>
<sequence>MRSDSTVDVLLERAVAGAEPAWRELVARYSPLVFRVCYRAGVTGSDAEDVAGNVWLRLVTNLPTIREPRALPKWLITTAERECGLLRRQRQRQVLKEDVDQVVPGAETSLLGAERGAAVREAVAGLSDRDKQLLALLFSDPPTPYATISSRMGVPVGAIGPMRQRCLARLRRLPAIAALWQERYGAGSHVSHPVRAAS</sequence>
<dbReference type="InterPro" id="IPR013325">
    <property type="entry name" value="RNA_pol_sigma_r2"/>
</dbReference>
<evidence type="ECO:0000256" key="3">
    <source>
        <dbReference type="ARBA" id="ARBA00023082"/>
    </source>
</evidence>
<evidence type="ECO:0000259" key="6">
    <source>
        <dbReference type="Pfam" id="PF04542"/>
    </source>
</evidence>
<dbReference type="OrthoDB" id="265863at2"/>
<dbReference type="AlphaFoldDB" id="A0A1Q8CY09"/>
<evidence type="ECO:0000313" key="8">
    <source>
        <dbReference type="Proteomes" id="UP000185596"/>
    </source>
</evidence>
<dbReference type="InterPro" id="IPR036388">
    <property type="entry name" value="WH-like_DNA-bd_sf"/>
</dbReference>
<dbReference type="GO" id="GO:0006352">
    <property type="term" value="P:DNA-templated transcription initiation"/>
    <property type="evidence" value="ECO:0007669"/>
    <property type="project" value="InterPro"/>
</dbReference>
<organism evidence="7 8">
    <name type="scientific">Actinophytocola xanthii</name>
    <dbReference type="NCBI Taxonomy" id="1912961"/>
    <lineage>
        <taxon>Bacteria</taxon>
        <taxon>Bacillati</taxon>
        <taxon>Actinomycetota</taxon>
        <taxon>Actinomycetes</taxon>
        <taxon>Pseudonocardiales</taxon>
        <taxon>Pseudonocardiaceae</taxon>
    </lineage>
</organism>
<gene>
    <name evidence="7" type="ORF">BU204_02540</name>
</gene>
<dbReference type="Gene3D" id="1.10.1740.10">
    <property type="match status" value="1"/>
</dbReference>
<comment type="similarity">
    <text evidence="1">Belongs to the sigma-70 factor family. ECF subfamily.</text>
</comment>
<keyword evidence="4" id="KW-0238">DNA-binding</keyword>
<dbReference type="PANTHER" id="PTHR43133:SF8">
    <property type="entry name" value="RNA POLYMERASE SIGMA FACTOR HI_1459-RELATED"/>
    <property type="match status" value="1"/>
</dbReference>
<dbReference type="Proteomes" id="UP000185596">
    <property type="component" value="Unassembled WGS sequence"/>
</dbReference>
<keyword evidence="3" id="KW-0731">Sigma factor</keyword>
<keyword evidence="2" id="KW-0805">Transcription regulation</keyword>
<accession>A0A1Q8CY09</accession>
<dbReference type="GO" id="GO:0003677">
    <property type="term" value="F:DNA binding"/>
    <property type="evidence" value="ECO:0007669"/>
    <property type="project" value="UniProtKB-KW"/>
</dbReference>
<proteinExistence type="inferred from homology"/>
<evidence type="ECO:0000256" key="4">
    <source>
        <dbReference type="ARBA" id="ARBA00023125"/>
    </source>
</evidence>
<protein>
    <recommendedName>
        <fullName evidence="6">RNA polymerase sigma-70 region 2 domain-containing protein</fullName>
    </recommendedName>
</protein>
<dbReference type="GO" id="GO:0016987">
    <property type="term" value="F:sigma factor activity"/>
    <property type="evidence" value="ECO:0007669"/>
    <property type="project" value="UniProtKB-KW"/>
</dbReference>
<dbReference type="InterPro" id="IPR007627">
    <property type="entry name" value="RNA_pol_sigma70_r2"/>
</dbReference>
<dbReference type="STRING" id="1912961.BU204_02540"/>